<keyword evidence="7" id="KW-0675">Receptor</keyword>
<evidence type="ECO:0000256" key="1">
    <source>
        <dbReference type="ARBA" id="ARBA00004141"/>
    </source>
</evidence>
<keyword evidence="3" id="KW-0812">Transmembrane</keyword>
<dbReference type="Pfam" id="PF02949">
    <property type="entry name" value="7tm_6"/>
    <property type="match status" value="1"/>
</dbReference>
<dbReference type="InterPro" id="IPR004117">
    <property type="entry name" value="7tm6_olfct_rcpt"/>
</dbReference>
<evidence type="ECO:0000256" key="6">
    <source>
        <dbReference type="ARBA" id="ARBA00023136"/>
    </source>
</evidence>
<name>A0ABN8IZ80_9NEOP</name>
<organism evidence="9 10">
    <name type="scientific">Iphiclides podalirius</name>
    <name type="common">scarce swallowtail</name>
    <dbReference type="NCBI Taxonomy" id="110791"/>
    <lineage>
        <taxon>Eukaryota</taxon>
        <taxon>Metazoa</taxon>
        <taxon>Ecdysozoa</taxon>
        <taxon>Arthropoda</taxon>
        <taxon>Hexapoda</taxon>
        <taxon>Insecta</taxon>
        <taxon>Pterygota</taxon>
        <taxon>Neoptera</taxon>
        <taxon>Endopterygota</taxon>
        <taxon>Lepidoptera</taxon>
        <taxon>Glossata</taxon>
        <taxon>Ditrysia</taxon>
        <taxon>Papilionoidea</taxon>
        <taxon>Papilionidae</taxon>
        <taxon>Papilioninae</taxon>
        <taxon>Iphiclides</taxon>
    </lineage>
</organism>
<accession>A0ABN8IZ80</accession>
<keyword evidence="2" id="KW-0716">Sensory transduction</keyword>
<dbReference type="Proteomes" id="UP000837857">
    <property type="component" value="Chromosome 6"/>
</dbReference>
<evidence type="ECO:0000256" key="7">
    <source>
        <dbReference type="ARBA" id="ARBA00023170"/>
    </source>
</evidence>
<keyword evidence="5" id="KW-1133">Transmembrane helix</keyword>
<feature type="non-terminal residue" evidence="9">
    <location>
        <position position="1"/>
    </location>
</feature>
<dbReference type="EMBL" id="OW152818">
    <property type="protein sequence ID" value="CAH2071335.1"/>
    <property type="molecule type" value="Genomic_DNA"/>
</dbReference>
<reference evidence="9" key="1">
    <citation type="submission" date="2022-03" db="EMBL/GenBank/DDBJ databases">
        <authorList>
            <person name="Martin H S."/>
        </authorList>
    </citation>
    <scope>NUCLEOTIDE SEQUENCE</scope>
</reference>
<evidence type="ECO:0000313" key="10">
    <source>
        <dbReference type="Proteomes" id="UP000837857"/>
    </source>
</evidence>
<keyword evidence="6" id="KW-0472">Membrane</keyword>
<gene>
    <name evidence="9" type="ORF">IPOD504_LOCUS15079</name>
</gene>
<evidence type="ECO:0000256" key="8">
    <source>
        <dbReference type="ARBA" id="ARBA00023224"/>
    </source>
</evidence>
<keyword evidence="10" id="KW-1185">Reference proteome</keyword>
<sequence length="86" mass="10050">MTLSSIPCYYSDFLMETGENLRLAIYSCGWEKYWDRRTRSVLLLVLARAARPVAVRTMFRTVCLDALTDIYQQSYAIFNLLNAVWN</sequence>
<comment type="subcellular location">
    <subcellularLocation>
        <location evidence="1">Membrane</location>
        <topology evidence="1">Multi-pass membrane protein</topology>
    </subcellularLocation>
</comment>
<evidence type="ECO:0000256" key="2">
    <source>
        <dbReference type="ARBA" id="ARBA00022606"/>
    </source>
</evidence>
<protein>
    <submittedName>
        <fullName evidence="9">Uncharacterized protein</fullName>
    </submittedName>
</protein>
<keyword evidence="8" id="KW-0807">Transducer</keyword>
<evidence type="ECO:0000256" key="4">
    <source>
        <dbReference type="ARBA" id="ARBA00022725"/>
    </source>
</evidence>
<evidence type="ECO:0000256" key="3">
    <source>
        <dbReference type="ARBA" id="ARBA00022692"/>
    </source>
</evidence>
<evidence type="ECO:0000313" key="9">
    <source>
        <dbReference type="EMBL" id="CAH2071335.1"/>
    </source>
</evidence>
<proteinExistence type="predicted"/>
<keyword evidence="4" id="KW-0552">Olfaction</keyword>
<evidence type="ECO:0000256" key="5">
    <source>
        <dbReference type="ARBA" id="ARBA00022989"/>
    </source>
</evidence>